<accession>A0ABQ5D3V8</accession>
<evidence type="ECO:0000313" key="3">
    <source>
        <dbReference type="Proteomes" id="UP001151760"/>
    </source>
</evidence>
<reference evidence="2" key="2">
    <citation type="submission" date="2022-01" db="EMBL/GenBank/DDBJ databases">
        <authorList>
            <person name="Yamashiro T."/>
            <person name="Shiraishi A."/>
            <person name="Satake H."/>
            <person name="Nakayama K."/>
        </authorList>
    </citation>
    <scope>NUCLEOTIDE SEQUENCE</scope>
</reference>
<comment type="caution">
    <text evidence="2">The sequence shown here is derived from an EMBL/GenBank/DDBJ whole genome shotgun (WGS) entry which is preliminary data.</text>
</comment>
<name>A0ABQ5D3V8_9ASTR</name>
<proteinExistence type="predicted"/>
<evidence type="ECO:0000313" key="2">
    <source>
        <dbReference type="EMBL" id="GJT34025.1"/>
    </source>
</evidence>
<keyword evidence="3" id="KW-1185">Reference proteome</keyword>
<sequence length="177" mass="20052">MSLEKEKCLVKDSSELKVFSENDDLTSHKTFFDDFLTDSQASSPNDDRVEPSGSNIGSESESDDTAREQSSDDDQGSMKIGEEDFSEGNVFENYDVPTNLFNTEEGNTRESNTLRRSSWQLKLPPKLNDYVLNSEVRYCLDKFANDTWLSVEKCGFIANINMSFESKSYEEAALDKN</sequence>
<dbReference type="Proteomes" id="UP001151760">
    <property type="component" value="Unassembled WGS sequence"/>
</dbReference>
<feature type="region of interest" description="Disordered" evidence="1">
    <location>
        <begin position="36"/>
        <end position="91"/>
    </location>
</feature>
<gene>
    <name evidence="2" type="ORF">Tco_0924444</name>
</gene>
<protein>
    <submittedName>
        <fullName evidence="2">Uncharacterized protein</fullName>
    </submittedName>
</protein>
<dbReference type="EMBL" id="BQNB010014927">
    <property type="protein sequence ID" value="GJT34025.1"/>
    <property type="molecule type" value="Genomic_DNA"/>
</dbReference>
<reference evidence="2" key="1">
    <citation type="journal article" date="2022" name="Int. J. Mol. Sci.">
        <title>Draft Genome of Tanacetum Coccineum: Genomic Comparison of Closely Related Tanacetum-Family Plants.</title>
        <authorList>
            <person name="Yamashiro T."/>
            <person name="Shiraishi A."/>
            <person name="Nakayama K."/>
            <person name="Satake H."/>
        </authorList>
    </citation>
    <scope>NUCLEOTIDE SEQUENCE</scope>
</reference>
<organism evidence="2 3">
    <name type="scientific">Tanacetum coccineum</name>
    <dbReference type="NCBI Taxonomy" id="301880"/>
    <lineage>
        <taxon>Eukaryota</taxon>
        <taxon>Viridiplantae</taxon>
        <taxon>Streptophyta</taxon>
        <taxon>Embryophyta</taxon>
        <taxon>Tracheophyta</taxon>
        <taxon>Spermatophyta</taxon>
        <taxon>Magnoliopsida</taxon>
        <taxon>eudicotyledons</taxon>
        <taxon>Gunneridae</taxon>
        <taxon>Pentapetalae</taxon>
        <taxon>asterids</taxon>
        <taxon>campanulids</taxon>
        <taxon>Asterales</taxon>
        <taxon>Asteraceae</taxon>
        <taxon>Asteroideae</taxon>
        <taxon>Anthemideae</taxon>
        <taxon>Anthemidinae</taxon>
        <taxon>Tanacetum</taxon>
    </lineage>
</organism>
<evidence type="ECO:0000256" key="1">
    <source>
        <dbReference type="SAM" id="MobiDB-lite"/>
    </source>
</evidence>